<evidence type="ECO:0000256" key="6">
    <source>
        <dbReference type="SAM" id="MobiDB-lite"/>
    </source>
</evidence>
<dbReference type="SUPFAM" id="SSF52540">
    <property type="entry name" value="P-loop containing nucleoside triphosphate hydrolases"/>
    <property type="match status" value="1"/>
</dbReference>
<dbReference type="Gene3D" id="3.40.850.10">
    <property type="entry name" value="Kinesin motor domain"/>
    <property type="match status" value="1"/>
</dbReference>
<accession>A0ABM1S2L8</accession>
<evidence type="ECO:0000313" key="9">
    <source>
        <dbReference type="RefSeq" id="XP_022237873.1"/>
    </source>
</evidence>
<reference evidence="9" key="1">
    <citation type="submission" date="2025-08" db="UniProtKB">
        <authorList>
            <consortium name="RefSeq"/>
        </authorList>
    </citation>
    <scope>IDENTIFICATION</scope>
    <source>
        <tissue evidence="9">Muscle</tissue>
    </source>
</reference>
<feature type="domain" description="Kinesin motor" evidence="7">
    <location>
        <begin position="179"/>
        <end position="384"/>
    </location>
</feature>
<keyword evidence="4" id="KW-0206">Cytoskeleton</keyword>
<feature type="compositionally biased region" description="Basic and acidic residues" evidence="6">
    <location>
        <begin position="13"/>
        <end position="31"/>
    </location>
</feature>
<dbReference type="Pfam" id="PF00225">
    <property type="entry name" value="Kinesin"/>
    <property type="match status" value="1"/>
</dbReference>
<keyword evidence="3 5" id="KW-0067">ATP-binding</keyword>
<keyword evidence="8" id="KW-1185">Reference proteome</keyword>
<gene>
    <name evidence="9" type="primary">LOC111085071</name>
</gene>
<keyword evidence="2 5" id="KW-0547">Nucleotide-binding</keyword>
<dbReference type="InterPro" id="IPR027640">
    <property type="entry name" value="Kinesin-like_fam"/>
</dbReference>
<feature type="region of interest" description="Disordered" evidence="6">
    <location>
        <begin position="1"/>
        <end position="32"/>
    </location>
</feature>
<feature type="compositionally biased region" description="Polar residues" evidence="6">
    <location>
        <begin position="84"/>
        <end position="93"/>
    </location>
</feature>
<proteinExistence type="inferred from homology"/>
<feature type="compositionally biased region" description="Low complexity" evidence="6">
    <location>
        <begin position="94"/>
        <end position="103"/>
    </location>
</feature>
<dbReference type="PANTHER" id="PTHR21608">
    <property type="entry name" value="KINESIN-LIKE PROTEIN CG14535"/>
    <property type="match status" value="1"/>
</dbReference>
<dbReference type="GeneID" id="111085071"/>
<dbReference type="PROSITE" id="PS50067">
    <property type="entry name" value="KINESIN_MOTOR_2"/>
    <property type="match status" value="1"/>
</dbReference>
<dbReference type="PANTHER" id="PTHR21608:SF7">
    <property type="entry name" value="KINESIN-LIKE PROTEIN CG14535"/>
    <property type="match status" value="1"/>
</dbReference>
<evidence type="ECO:0000313" key="8">
    <source>
        <dbReference type="Proteomes" id="UP000694941"/>
    </source>
</evidence>
<feature type="region of interest" description="Disordered" evidence="6">
    <location>
        <begin position="82"/>
        <end position="103"/>
    </location>
</feature>
<dbReference type="Proteomes" id="UP000694941">
    <property type="component" value="Unplaced"/>
</dbReference>
<keyword evidence="4" id="KW-0963">Cytoplasm</keyword>
<evidence type="ECO:0000256" key="1">
    <source>
        <dbReference type="ARBA" id="ARBA00004245"/>
    </source>
</evidence>
<feature type="binding site" evidence="5">
    <location>
        <begin position="274"/>
        <end position="281"/>
    </location>
    <ligand>
        <name>ATP</name>
        <dbReference type="ChEBI" id="CHEBI:30616"/>
    </ligand>
</feature>
<sequence>MDLSRNGVNHTVTCEKSDSLQSEQKENLNHEHKSRIPLKRHEIETGINFNPNARKLQSYQRIKEMVSTRIPSSCSVPHSLALSGHSQRSVGQESSYSSTWRGRSSFGKSSAAASFFARAAQRLNLQTARKKKKHQMSERSVYPLLYHRSFGDLLKLSPPPLPPGLLRMSSKRETLGLGKVKVMLRISQSCDATSCITVNTRKKQVTVYDPPTFSTQSAIPASITHQAGINTPKMFAFDAVFTPEDNQSDICATVLMDILPAVVNGTDGCVFSYGYSGLGKTATMLGQGRGSQDVGVIPCAISWLFQLINDQKDKSGSRFSVRVSAVEVAGKEQITRDLLASATEGSGKSPDSFLLANLCGLLVPSAEKTAYLLDVALSARQKQD</sequence>
<evidence type="ECO:0000259" key="7">
    <source>
        <dbReference type="PROSITE" id="PS50067"/>
    </source>
</evidence>
<evidence type="ECO:0000256" key="5">
    <source>
        <dbReference type="PROSITE-ProRule" id="PRU00283"/>
    </source>
</evidence>
<comment type="subcellular location">
    <subcellularLocation>
        <location evidence="1">Cytoplasm</location>
        <location evidence="1">Cytoskeleton</location>
    </subcellularLocation>
</comment>
<comment type="similarity">
    <text evidence="5">Belongs to the TRAFAC class myosin-kinesin ATPase superfamily. Kinesin family.</text>
</comment>
<dbReference type="PRINTS" id="PR00380">
    <property type="entry name" value="KINESINHEAVY"/>
</dbReference>
<keyword evidence="5" id="KW-0505">Motor protein</keyword>
<evidence type="ECO:0000256" key="4">
    <source>
        <dbReference type="ARBA" id="ARBA00023212"/>
    </source>
</evidence>
<dbReference type="SMART" id="SM00129">
    <property type="entry name" value="KISc"/>
    <property type="match status" value="1"/>
</dbReference>
<dbReference type="InterPro" id="IPR001752">
    <property type="entry name" value="Kinesin_motor_dom"/>
</dbReference>
<evidence type="ECO:0000256" key="2">
    <source>
        <dbReference type="ARBA" id="ARBA00022741"/>
    </source>
</evidence>
<dbReference type="RefSeq" id="XP_022237873.1">
    <property type="nucleotide sequence ID" value="XM_022382165.1"/>
</dbReference>
<name>A0ABM1S2L8_LIMPO</name>
<protein>
    <submittedName>
        <fullName evidence="9">Kinesin-like protein KIF26B</fullName>
    </submittedName>
</protein>
<feature type="compositionally biased region" description="Polar residues" evidence="6">
    <location>
        <begin position="1"/>
        <end position="12"/>
    </location>
</feature>
<organism evidence="8 9">
    <name type="scientific">Limulus polyphemus</name>
    <name type="common">Atlantic horseshoe crab</name>
    <dbReference type="NCBI Taxonomy" id="6850"/>
    <lineage>
        <taxon>Eukaryota</taxon>
        <taxon>Metazoa</taxon>
        <taxon>Ecdysozoa</taxon>
        <taxon>Arthropoda</taxon>
        <taxon>Chelicerata</taxon>
        <taxon>Merostomata</taxon>
        <taxon>Xiphosura</taxon>
        <taxon>Limulidae</taxon>
        <taxon>Limulus</taxon>
    </lineage>
</organism>
<evidence type="ECO:0000256" key="3">
    <source>
        <dbReference type="ARBA" id="ARBA00022840"/>
    </source>
</evidence>
<dbReference type="InterPro" id="IPR036961">
    <property type="entry name" value="Kinesin_motor_dom_sf"/>
</dbReference>
<dbReference type="InterPro" id="IPR027417">
    <property type="entry name" value="P-loop_NTPase"/>
</dbReference>